<keyword evidence="2" id="KW-1185">Reference proteome</keyword>
<sequence>MCLVCYPETLSVQRGSDQHHSKNGRRGYVELHLQRPRIALSPSWDSRRDCGYLELRSFKTRYLQRPASSSSPVVTLAIFVWVVSIGQIKQHVGIPRGMTSIPAPRATARFL</sequence>
<dbReference type="Proteomes" id="UP000292082">
    <property type="component" value="Unassembled WGS sequence"/>
</dbReference>
<protein>
    <submittedName>
        <fullName evidence="1">Uncharacterized protein</fullName>
    </submittedName>
</protein>
<dbReference type="AlphaFoldDB" id="A0A4Q9PTB0"/>
<gene>
    <name evidence="1" type="ORF">BD310DRAFT_928803</name>
</gene>
<proteinExistence type="predicted"/>
<name>A0A4Q9PTB0_9APHY</name>
<evidence type="ECO:0000313" key="1">
    <source>
        <dbReference type="EMBL" id="TBU57681.1"/>
    </source>
</evidence>
<dbReference type="EMBL" id="ML145134">
    <property type="protein sequence ID" value="TBU57681.1"/>
    <property type="molecule type" value="Genomic_DNA"/>
</dbReference>
<evidence type="ECO:0000313" key="2">
    <source>
        <dbReference type="Proteomes" id="UP000292082"/>
    </source>
</evidence>
<organism evidence="1 2">
    <name type="scientific">Dichomitus squalens</name>
    <dbReference type="NCBI Taxonomy" id="114155"/>
    <lineage>
        <taxon>Eukaryota</taxon>
        <taxon>Fungi</taxon>
        <taxon>Dikarya</taxon>
        <taxon>Basidiomycota</taxon>
        <taxon>Agaricomycotina</taxon>
        <taxon>Agaricomycetes</taxon>
        <taxon>Polyporales</taxon>
        <taxon>Polyporaceae</taxon>
        <taxon>Dichomitus</taxon>
    </lineage>
</organism>
<accession>A0A4Q9PTB0</accession>
<reference evidence="1 2" key="1">
    <citation type="submission" date="2019-01" db="EMBL/GenBank/DDBJ databases">
        <title>Draft genome sequences of three monokaryotic isolates of the white-rot basidiomycete fungus Dichomitus squalens.</title>
        <authorList>
            <consortium name="DOE Joint Genome Institute"/>
            <person name="Lopez S.C."/>
            <person name="Andreopoulos B."/>
            <person name="Pangilinan J."/>
            <person name="Lipzen A."/>
            <person name="Riley R."/>
            <person name="Ahrendt S."/>
            <person name="Ng V."/>
            <person name="Barry K."/>
            <person name="Daum C."/>
            <person name="Grigoriev I.V."/>
            <person name="Hilden K.S."/>
            <person name="Makela M.R."/>
            <person name="de Vries R.P."/>
        </authorList>
    </citation>
    <scope>NUCLEOTIDE SEQUENCE [LARGE SCALE GENOMIC DNA]</scope>
    <source>
        <strain evidence="1 2">CBS 464.89</strain>
    </source>
</reference>